<dbReference type="Proteomes" id="UP000701801">
    <property type="component" value="Unassembled WGS sequence"/>
</dbReference>
<comment type="caution">
    <text evidence="2">The sequence shown here is derived from an EMBL/GenBank/DDBJ whole genome shotgun (WGS) entry which is preliminary data.</text>
</comment>
<evidence type="ECO:0000313" key="2">
    <source>
        <dbReference type="EMBL" id="CAG8975347.1"/>
    </source>
</evidence>
<evidence type="ECO:0000256" key="1">
    <source>
        <dbReference type="SAM" id="SignalP"/>
    </source>
</evidence>
<dbReference type="AlphaFoldDB" id="A0A9N9Q5E1"/>
<keyword evidence="3" id="KW-1185">Reference proteome</keyword>
<keyword evidence="1" id="KW-0732">Signal</keyword>
<dbReference type="EMBL" id="CAJVRM010000133">
    <property type="protein sequence ID" value="CAG8975347.1"/>
    <property type="molecule type" value="Genomic_DNA"/>
</dbReference>
<evidence type="ECO:0000313" key="3">
    <source>
        <dbReference type="Proteomes" id="UP000701801"/>
    </source>
</evidence>
<organism evidence="2 3">
    <name type="scientific">Hymenoscyphus albidus</name>
    <dbReference type="NCBI Taxonomy" id="595503"/>
    <lineage>
        <taxon>Eukaryota</taxon>
        <taxon>Fungi</taxon>
        <taxon>Dikarya</taxon>
        <taxon>Ascomycota</taxon>
        <taxon>Pezizomycotina</taxon>
        <taxon>Leotiomycetes</taxon>
        <taxon>Helotiales</taxon>
        <taxon>Helotiaceae</taxon>
        <taxon>Hymenoscyphus</taxon>
    </lineage>
</organism>
<reference evidence="2" key="1">
    <citation type="submission" date="2021-07" db="EMBL/GenBank/DDBJ databases">
        <authorList>
            <person name="Durling M."/>
        </authorList>
    </citation>
    <scope>NUCLEOTIDE SEQUENCE</scope>
</reference>
<feature type="signal peptide" evidence="1">
    <location>
        <begin position="1"/>
        <end position="19"/>
    </location>
</feature>
<name>A0A9N9Q5E1_9HELO</name>
<proteinExistence type="predicted"/>
<dbReference type="OrthoDB" id="10522212at2759"/>
<sequence length="109" mass="11705">MLLPNILAVVAVASTLVAGVPVQLGEHLIARAPPPRAPTWVDRLIAAITPANNPAVLVQHNGRVQKLPQPAKLPESPKKPQLMPLPQIIRGPFKKREPVVIPAGINHDE</sequence>
<protein>
    <submittedName>
        <fullName evidence="2">Uncharacterized protein</fullName>
    </submittedName>
</protein>
<feature type="chain" id="PRO_5040206788" evidence="1">
    <location>
        <begin position="20"/>
        <end position="109"/>
    </location>
</feature>
<accession>A0A9N9Q5E1</accession>
<gene>
    <name evidence="2" type="ORF">HYALB_00005677</name>
</gene>